<keyword evidence="2" id="KW-0813">Transport</keyword>
<dbReference type="PROSITE" id="PS51094">
    <property type="entry name" value="PTS_EIIA_TYPE_2"/>
    <property type="match status" value="1"/>
</dbReference>
<dbReference type="PANTHER" id="PTHR47738">
    <property type="entry name" value="PTS SYSTEM FRUCTOSE-LIKE EIIA COMPONENT-RELATED"/>
    <property type="match status" value="1"/>
</dbReference>
<evidence type="ECO:0000259" key="1">
    <source>
        <dbReference type="PROSITE" id="PS51094"/>
    </source>
</evidence>
<organism evidence="2 3">
    <name type="scientific">Salipaludibacillus agaradhaerens</name>
    <name type="common">Bacillus agaradhaerens</name>
    <dbReference type="NCBI Taxonomy" id="76935"/>
    <lineage>
        <taxon>Bacteria</taxon>
        <taxon>Bacillati</taxon>
        <taxon>Bacillota</taxon>
        <taxon>Bacilli</taxon>
        <taxon>Bacillales</taxon>
        <taxon>Bacillaceae</taxon>
    </lineage>
</organism>
<dbReference type="InterPro" id="IPR002178">
    <property type="entry name" value="PTS_EIIA_type-2_dom"/>
</dbReference>
<keyword evidence="3" id="KW-1185">Reference proteome</keyword>
<dbReference type="CDD" id="cd00211">
    <property type="entry name" value="PTS_IIA_fru"/>
    <property type="match status" value="1"/>
</dbReference>
<dbReference type="Gene3D" id="3.40.930.10">
    <property type="entry name" value="Mannitol-specific EII, Chain A"/>
    <property type="match status" value="1"/>
</dbReference>
<sequence length="158" mass="17738">MHFDEELILKEVEAGTNKEILMKMAENLESKGLVKESYKKAVIEREEAFATGLPTISYSVAIPHTDVEHVNKKSISVSVLKEPVAFGIMGEESDTTPVKIVFMLAMDKKHDQLDLLKRLMQLFADPKTLDLIVNEPNKTTIKDHILSLLHLSHEGGEN</sequence>
<reference evidence="2" key="1">
    <citation type="submission" date="2020-06" db="EMBL/GenBank/DDBJ databases">
        <title>Insight into the genomes of haloalkaliphilic bacilli from Kenyan soda lakes.</title>
        <authorList>
            <person name="Mwirichia R."/>
            <person name="Villamizar G.C."/>
            <person name="Poehlein A."/>
            <person name="Mugweru J."/>
            <person name="Kipnyargis A."/>
            <person name="Kiplimo D."/>
            <person name="Orwa P."/>
            <person name="Daniel R."/>
        </authorList>
    </citation>
    <scope>NUCLEOTIDE SEQUENCE</scope>
    <source>
        <strain evidence="2">B1096_S55</strain>
    </source>
</reference>
<dbReference type="AlphaFoldDB" id="A0A9Q4B077"/>
<dbReference type="RefSeq" id="WP_257820380.1">
    <property type="nucleotide sequence ID" value="NZ_JABXYM010000001.1"/>
</dbReference>
<comment type="caution">
    <text evidence="2">The sequence shown here is derived from an EMBL/GenBank/DDBJ whole genome shotgun (WGS) entry which is preliminary data.</text>
</comment>
<name>A0A9Q4B077_SALAG</name>
<dbReference type="InterPro" id="IPR016152">
    <property type="entry name" value="PTrfase/Anion_transptr"/>
</dbReference>
<evidence type="ECO:0000313" key="2">
    <source>
        <dbReference type="EMBL" id="MCR6095622.1"/>
    </source>
</evidence>
<feature type="domain" description="PTS EIIA type-2" evidence="1">
    <location>
        <begin position="1"/>
        <end position="152"/>
    </location>
</feature>
<dbReference type="PANTHER" id="PTHR47738:SF3">
    <property type="entry name" value="PHOSPHOTRANSFERASE SYSTEM MANNITOL_FRUCTOSE-SPECIFIC IIA DOMAIN CONTAINING PROTEIN"/>
    <property type="match status" value="1"/>
</dbReference>
<dbReference type="SUPFAM" id="SSF55804">
    <property type="entry name" value="Phoshotransferase/anion transport protein"/>
    <property type="match status" value="1"/>
</dbReference>
<dbReference type="Pfam" id="PF00359">
    <property type="entry name" value="PTS_EIIA_2"/>
    <property type="match status" value="1"/>
</dbReference>
<accession>A0A9Q4B077</accession>
<dbReference type="Proteomes" id="UP001057753">
    <property type="component" value="Unassembled WGS sequence"/>
</dbReference>
<proteinExistence type="predicted"/>
<dbReference type="InterPro" id="IPR051541">
    <property type="entry name" value="PTS_SugarTrans_NitroReg"/>
</dbReference>
<gene>
    <name evidence="2" type="ORF">HXA33_03625</name>
</gene>
<keyword evidence="2" id="KW-0762">Sugar transport</keyword>
<evidence type="ECO:0000313" key="3">
    <source>
        <dbReference type="Proteomes" id="UP001057753"/>
    </source>
</evidence>
<dbReference type="EMBL" id="JABXYM010000001">
    <property type="protein sequence ID" value="MCR6095622.1"/>
    <property type="molecule type" value="Genomic_DNA"/>
</dbReference>
<protein>
    <submittedName>
        <fullName evidence="2">PTS sugar transporter subunit IIA</fullName>
    </submittedName>
</protein>